<dbReference type="EMBL" id="CP011058">
    <property type="protein sequence ID" value="AJY73975.1"/>
    <property type="molecule type" value="Genomic_DNA"/>
</dbReference>
<dbReference type="KEGG" id="pbj:VN24_04285"/>
<keyword evidence="1" id="KW-0808">Transferase</keyword>
<reference evidence="3 4" key="1">
    <citation type="journal article" date="2015" name="J. Biotechnol.">
        <title>Complete genome sequence of Paenibacillus beijingensis 7188(T) (=DSM 24997(T)), a novel rhizobacterium from jujube garden soil.</title>
        <authorList>
            <person name="Kwak Y."/>
            <person name="Shin J.H."/>
        </authorList>
    </citation>
    <scope>NUCLEOTIDE SEQUENCE [LARGE SCALE GENOMIC DNA]</scope>
    <source>
        <strain evidence="3 4">DSM 24997</strain>
    </source>
</reference>
<gene>
    <name evidence="3" type="ORF">VN24_04285</name>
</gene>
<dbReference type="OrthoDB" id="9797829at2"/>
<dbReference type="SUPFAM" id="SSF53756">
    <property type="entry name" value="UDP-Glycosyltransferase/glycogen phosphorylase"/>
    <property type="match status" value="1"/>
</dbReference>
<dbReference type="GO" id="GO:0009103">
    <property type="term" value="P:lipopolysaccharide biosynthetic process"/>
    <property type="evidence" value="ECO:0007669"/>
    <property type="project" value="TreeGrafter"/>
</dbReference>
<protein>
    <recommendedName>
        <fullName evidence="2">Glycosyl transferase family 1 domain-containing protein</fullName>
    </recommendedName>
</protein>
<dbReference type="Proteomes" id="UP000032633">
    <property type="component" value="Chromosome"/>
</dbReference>
<keyword evidence="4" id="KW-1185">Reference proteome</keyword>
<dbReference type="Gene3D" id="3.40.50.2000">
    <property type="entry name" value="Glycogen Phosphorylase B"/>
    <property type="match status" value="2"/>
</dbReference>
<accession>A0A0D5NFP7</accession>
<dbReference type="AlphaFoldDB" id="A0A0D5NFP7"/>
<reference evidence="4" key="2">
    <citation type="submission" date="2015-03" db="EMBL/GenBank/DDBJ databases">
        <title>Genome sequence of Paenibacillus beijingensis strain DSM 24997T.</title>
        <authorList>
            <person name="Kwak Y."/>
            <person name="Shin J.-H."/>
        </authorList>
    </citation>
    <scope>NUCLEOTIDE SEQUENCE [LARGE SCALE GENOMIC DNA]</scope>
    <source>
        <strain evidence="4">DSM 24997</strain>
    </source>
</reference>
<organism evidence="3 4">
    <name type="scientific">Paenibacillus beijingensis</name>
    <dbReference type="NCBI Taxonomy" id="1126833"/>
    <lineage>
        <taxon>Bacteria</taxon>
        <taxon>Bacillati</taxon>
        <taxon>Bacillota</taxon>
        <taxon>Bacilli</taxon>
        <taxon>Bacillales</taxon>
        <taxon>Paenibacillaceae</taxon>
        <taxon>Paenibacillus</taxon>
    </lineage>
</organism>
<name>A0A0D5NFP7_9BACL</name>
<dbReference type="STRING" id="1126833.VN24_04285"/>
<sequence>MKSIYINGRFLSQSITGVQRYALELIKAIDLVIDVDKQLQKSFSFELLVPSEIRYEPELKHIKIRKVGKLKGHLWEQLELPFFARMGLLVNLCNTAPILKKIQTVTIHDAAVFANPSQYTLTFRLWYRFLYRVLGIKNGKIITVSNFSKNELQKYSKIRAENLKVIYEGKEHILNISEEDSILQKYGLKKNRYVLAVSSNSPNKNFHAIVKAISLLEPMDYDIVIAGGSSSKIYAQNKIPVSDRVKLVGYVSDQELKALYQNAGCFVYPSFYEGFGLPPLEAMTCGCPVIVSNAGSLPEIFEEAALYCNPDSVTDVAEKIALVMQDTDLQNQLRQKGMHHVKKFQWDQSASQSLLVFKEALK</sequence>
<evidence type="ECO:0000313" key="4">
    <source>
        <dbReference type="Proteomes" id="UP000032633"/>
    </source>
</evidence>
<evidence type="ECO:0000313" key="3">
    <source>
        <dbReference type="EMBL" id="AJY73975.1"/>
    </source>
</evidence>
<dbReference type="PANTHER" id="PTHR46401:SF2">
    <property type="entry name" value="GLYCOSYLTRANSFERASE WBBK-RELATED"/>
    <property type="match status" value="1"/>
</dbReference>
<dbReference type="PATRIC" id="fig|1126833.4.peg.938"/>
<evidence type="ECO:0000259" key="2">
    <source>
        <dbReference type="Pfam" id="PF00534"/>
    </source>
</evidence>
<dbReference type="Pfam" id="PF00534">
    <property type="entry name" value="Glycos_transf_1"/>
    <property type="match status" value="1"/>
</dbReference>
<dbReference type="InterPro" id="IPR001296">
    <property type="entry name" value="Glyco_trans_1"/>
</dbReference>
<dbReference type="PANTHER" id="PTHR46401">
    <property type="entry name" value="GLYCOSYLTRANSFERASE WBBK-RELATED"/>
    <property type="match status" value="1"/>
</dbReference>
<evidence type="ECO:0000256" key="1">
    <source>
        <dbReference type="ARBA" id="ARBA00022679"/>
    </source>
</evidence>
<dbReference type="RefSeq" id="WP_045669411.1">
    <property type="nucleotide sequence ID" value="NZ_CP011058.1"/>
</dbReference>
<feature type="domain" description="Glycosyl transferase family 1" evidence="2">
    <location>
        <begin position="182"/>
        <end position="337"/>
    </location>
</feature>
<dbReference type="HOGENOM" id="CLU_009583_27_2_9"/>
<dbReference type="CDD" id="cd03809">
    <property type="entry name" value="GT4_MtfB-like"/>
    <property type="match status" value="1"/>
</dbReference>
<dbReference type="GO" id="GO:0016757">
    <property type="term" value="F:glycosyltransferase activity"/>
    <property type="evidence" value="ECO:0007669"/>
    <property type="project" value="InterPro"/>
</dbReference>
<proteinExistence type="predicted"/>